<dbReference type="PANTHER" id="PTHR30273">
    <property type="entry name" value="PERIPLASMIC SIGNAL SENSOR AND SIGMA FACTOR ACTIVATOR FECR-RELATED"/>
    <property type="match status" value="1"/>
</dbReference>
<dbReference type="InterPro" id="IPR032508">
    <property type="entry name" value="FecR_C"/>
</dbReference>
<keyword evidence="1" id="KW-0812">Transmembrane</keyword>
<name>A0A3N4Q7F3_9BACT</name>
<feature type="domain" description="Protein FecR C-terminal" evidence="3">
    <location>
        <begin position="245"/>
        <end position="312"/>
    </location>
</feature>
<dbReference type="GO" id="GO:0016989">
    <property type="term" value="F:sigma factor antagonist activity"/>
    <property type="evidence" value="ECO:0007669"/>
    <property type="project" value="TreeGrafter"/>
</dbReference>
<organism evidence="4 5">
    <name type="scientific">Chitinophaga lutea</name>
    <dbReference type="NCBI Taxonomy" id="2488634"/>
    <lineage>
        <taxon>Bacteria</taxon>
        <taxon>Pseudomonadati</taxon>
        <taxon>Bacteroidota</taxon>
        <taxon>Chitinophagia</taxon>
        <taxon>Chitinophagales</taxon>
        <taxon>Chitinophagaceae</taxon>
        <taxon>Chitinophaga</taxon>
    </lineage>
</organism>
<dbReference type="Pfam" id="PF16344">
    <property type="entry name" value="FecR_C"/>
    <property type="match status" value="1"/>
</dbReference>
<gene>
    <name evidence="4" type="ORF">EGT74_00115</name>
</gene>
<keyword evidence="1" id="KW-1133">Transmembrane helix</keyword>
<dbReference type="OrthoDB" id="710152at2"/>
<evidence type="ECO:0000256" key="1">
    <source>
        <dbReference type="SAM" id="Phobius"/>
    </source>
</evidence>
<dbReference type="InterPro" id="IPR012373">
    <property type="entry name" value="Ferrdict_sens_TM"/>
</dbReference>
<reference evidence="4 5" key="1">
    <citation type="submission" date="2018-11" db="EMBL/GenBank/DDBJ databases">
        <title>Chitinophaga lutea sp.nov., isolate from arsenic contaminated soil.</title>
        <authorList>
            <person name="Zong Y."/>
        </authorList>
    </citation>
    <scope>NUCLEOTIDE SEQUENCE [LARGE SCALE GENOMIC DNA]</scope>
    <source>
        <strain evidence="4 5">ZY74</strain>
    </source>
</reference>
<dbReference type="PANTHER" id="PTHR30273:SF2">
    <property type="entry name" value="PROTEIN FECR"/>
    <property type="match status" value="1"/>
</dbReference>
<keyword evidence="1" id="KW-0472">Membrane</keyword>
<dbReference type="EMBL" id="RPDH01000001">
    <property type="protein sequence ID" value="RPE11997.1"/>
    <property type="molecule type" value="Genomic_DNA"/>
</dbReference>
<dbReference type="RefSeq" id="WP_123844414.1">
    <property type="nucleotide sequence ID" value="NZ_RPDH01000001.1"/>
</dbReference>
<dbReference type="PIRSF" id="PIRSF018266">
    <property type="entry name" value="FecR"/>
    <property type="match status" value="1"/>
</dbReference>
<keyword evidence="5" id="KW-1185">Reference proteome</keyword>
<protein>
    <submittedName>
        <fullName evidence="4">DUF4974 domain-containing protein</fullName>
    </submittedName>
</protein>
<evidence type="ECO:0000259" key="3">
    <source>
        <dbReference type="Pfam" id="PF16344"/>
    </source>
</evidence>
<evidence type="ECO:0000313" key="4">
    <source>
        <dbReference type="EMBL" id="RPE11997.1"/>
    </source>
</evidence>
<comment type="caution">
    <text evidence="4">The sequence shown here is derived from an EMBL/GenBank/DDBJ whole genome shotgun (WGS) entry which is preliminary data.</text>
</comment>
<dbReference type="InterPro" id="IPR006860">
    <property type="entry name" value="FecR"/>
</dbReference>
<dbReference type="AlphaFoldDB" id="A0A3N4Q7F3"/>
<proteinExistence type="predicted"/>
<sequence>MNIEQLGDIIQRYLDGTATDKEKDWVRQWLQERPEDHSSLEPEHRQAVETRLWQSFTDRTDWKPSPSRSIPIYRNWLAYAAAIAVLVACAFWLNASVQRSPSSHPQTITALPGSHKKVTLPDSSVVYLFPGATITLPEDYNDKDRRIALSGRVFFEVKPDPARPFEVSAGKMVTRVLGTSFEITAADSLLASVTVRTGKVGVHYDARPLAELTPGKRLRLHTQHNDFTIDDVNAALLCEWWNNGMVFKQAPLSEVVQSLSAWYNVPIVITHAKWKQETVTIRIRDQSCHEAVSLLSGTLGFRFKKEHDRIIIY</sequence>
<evidence type="ECO:0000313" key="5">
    <source>
        <dbReference type="Proteomes" id="UP000278351"/>
    </source>
</evidence>
<dbReference type="Proteomes" id="UP000278351">
    <property type="component" value="Unassembled WGS sequence"/>
</dbReference>
<dbReference type="Pfam" id="PF04773">
    <property type="entry name" value="FecR"/>
    <property type="match status" value="1"/>
</dbReference>
<dbReference type="Gene3D" id="3.55.50.30">
    <property type="match status" value="1"/>
</dbReference>
<accession>A0A3N4Q7F3</accession>
<feature type="domain" description="FecR protein" evidence="2">
    <location>
        <begin position="107"/>
        <end position="200"/>
    </location>
</feature>
<feature type="transmembrane region" description="Helical" evidence="1">
    <location>
        <begin position="76"/>
        <end position="95"/>
    </location>
</feature>
<evidence type="ECO:0000259" key="2">
    <source>
        <dbReference type="Pfam" id="PF04773"/>
    </source>
</evidence>
<dbReference type="Gene3D" id="2.60.120.1440">
    <property type="match status" value="1"/>
</dbReference>